<evidence type="ECO:0008006" key="3">
    <source>
        <dbReference type="Google" id="ProtNLM"/>
    </source>
</evidence>
<reference evidence="2" key="1">
    <citation type="submission" date="2019-06" db="EMBL/GenBank/DDBJ databases">
        <title>Genomics analysis of Aphanomyces spp. identifies a new class of oomycete effector associated with host adaptation.</title>
        <authorList>
            <person name="Gaulin E."/>
        </authorList>
    </citation>
    <scope>NUCLEOTIDE SEQUENCE</scope>
    <source>
        <strain evidence="2">CBS 578.67</strain>
    </source>
</reference>
<keyword evidence="1" id="KW-0732">Signal</keyword>
<dbReference type="OrthoDB" id="95392at2759"/>
<sequence length="429" mass="45797">MRWKYVLGAVLGLCCVACIAVGASFATQKPPESTNHPDIVSQLQQSPGFVVTVHLKRASLHYNGLASATIYVLPHAATTDRLDFDATMTLPGTTVNETYVLVNRKAYHYSTSQVDGATLTARCLSPSQIPPFELLQASLEAATSLEAVNIQGVDQECPDGTWWSVRFAGETFAVCKKTDGSNHITHAMGDDIELSIESVDDASLLPMIAPPTLPPRMAPLDCPILPFAPKSPRAVAPASDSTMPCLFVHGLGEIFAHDLSDTFPFYWGDIQDHAPCCSSVKFVHFDTINRGWNTPSLQQDFCDAALRVSAGASGNTIGKLILVAHSMGNLIAGAAVASGKCRMTNDVTWVHLGGPMKGSMAANLFQEKCTDGGWNSIIKDPLTFLGVCPPTEGPKSLLHQATVNQNQANNFAAAQRVAGQFVKRAACGV</sequence>
<dbReference type="SUPFAM" id="SSF53474">
    <property type="entry name" value="alpha/beta-Hydrolases"/>
    <property type="match status" value="1"/>
</dbReference>
<organism evidence="2">
    <name type="scientific">Aphanomyces stellatus</name>
    <dbReference type="NCBI Taxonomy" id="120398"/>
    <lineage>
        <taxon>Eukaryota</taxon>
        <taxon>Sar</taxon>
        <taxon>Stramenopiles</taxon>
        <taxon>Oomycota</taxon>
        <taxon>Saprolegniomycetes</taxon>
        <taxon>Saprolegniales</taxon>
        <taxon>Verrucalvaceae</taxon>
        <taxon>Aphanomyces</taxon>
    </lineage>
</organism>
<accession>A0A6A4Y3Q3</accession>
<dbReference type="PANTHER" id="PTHR22538">
    <property type="entry name" value="CILIA- AND FLAGELLA-ASSOCIATED PROTEIN 74"/>
    <property type="match status" value="1"/>
</dbReference>
<proteinExistence type="predicted"/>
<comment type="caution">
    <text evidence="2">The sequence shown here is derived from an EMBL/GenBank/DDBJ whole genome shotgun (WGS) entry which is preliminary data.</text>
</comment>
<dbReference type="Gene3D" id="3.40.50.1820">
    <property type="entry name" value="alpha/beta hydrolase"/>
    <property type="match status" value="1"/>
</dbReference>
<name>A0A6A4Y3Q3_9STRA</name>
<dbReference type="PANTHER" id="PTHR22538:SF1">
    <property type="entry name" value="VWFD DOMAIN-CONTAINING PROTEIN"/>
    <property type="match status" value="1"/>
</dbReference>
<evidence type="ECO:0000256" key="1">
    <source>
        <dbReference type="SAM" id="SignalP"/>
    </source>
</evidence>
<feature type="signal peptide" evidence="1">
    <location>
        <begin position="1"/>
        <end position="22"/>
    </location>
</feature>
<evidence type="ECO:0000313" key="2">
    <source>
        <dbReference type="EMBL" id="KAF0691017.1"/>
    </source>
</evidence>
<feature type="non-terminal residue" evidence="2">
    <location>
        <position position="429"/>
    </location>
</feature>
<dbReference type="InterPro" id="IPR029058">
    <property type="entry name" value="AB_hydrolase_fold"/>
</dbReference>
<protein>
    <recommendedName>
        <fullName evidence="3">GPI inositol-deacylase</fullName>
    </recommendedName>
</protein>
<dbReference type="EMBL" id="VJMH01006226">
    <property type="protein sequence ID" value="KAF0691017.1"/>
    <property type="molecule type" value="Genomic_DNA"/>
</dbReference>
<dbReference type="AlphaFoldDB" id="A0A6A4Y3Q3"/>
<feature type="chain" id="PRO_5025622452" description="GPI inositol-deacylase" evidence="1">
    <location>
        <begin position="23"/>
        <end position="429"/>
    </location>
</feature>
<gene>
    <name evidence="2" type="ORF">As57867_017622</name>
</gene>